<protein>
    <recommendedName>
        <fullName evidence="5 10">Phosphoenolpyruvate carboxylase</fullName>
        <shortName evidence="10">PEPC</shortName>
        <shortName evidence="10">PEPCase</shortName>
        <ecNumber evidence="4 10">4.1.1.31</ecNumber>
    </recommendedName>
</protein>
<dbReference type="STRING" id="571298.SAMN04488026_10249"/>
<dbReference type="PROSITE" id="PS00781">
    <property type="entry name" value="PEPCASE_1"/>
    <property type="match status" value="1"/>
</dbReference>
<dbReference type="GO" id="GO:0006099">
    <property type="term" value="P:tricarboxylic acid cycle"/>
    <property type="evidence" value="ECO:0007669"/>
    <property type="project" value="InterPro"/>
</dbReference>
<dbReference type="HAMAP" id="MF_00595">
    <property type="entry name" value="PEPcase_type1"/>
    <property type="match status" value="1"/>
</dbReference>
<evidence type="ECO:0000256" key="10">
    <source>
        <dbReference type="HAMAP-Rule" id="MF_00595"/>
    </source>
</evidence>
<evidence type="ECO:0000256" key="12">
    <source>
        <dbReference type="PROSITE-ProRule" id="PRU10112"/>
    </source>
</evidence>
<evidence type="ECO:0000256" key="6">
    <source>
        <dbReference type="ARBA" id="ARBA00022842"/>
    </source>
</evidence>
<keyword evidence="7 10" id="KW-0456">Lyase</keyword>
<keyword evidence="14" id="KW-1185">Reference proteome</keyword>
<dbReference type="PANTHER" id="PTHR30523">
    <property type="entry name" value="PHOSPHOENOLPYRUVATE CARBOXYLASE"/>
    <property type="match status" value="1"/>
</dbReference>
<dbReference type="SUPFAM" id="SSF51621">
    <property type="entry name" value="Phosphoenolpyruvate/pyruvate domain"/>
    <property type="match status" value="1"/>
</dbReference>
<proteinExistence type="inferred from homology"/>
<evidence type="ECO:0000313" key="14">
    <source>
        <dbReference type="Proteomes" id="UP000199382"/>
    </source>
</evidence>
<comment type="cofactor">
    <cofactor evidence="1 10">
        <name>Mg(2+)</name>
        <dbReference type="ChEBI" id="CHEBI:18420"/>
    </cofactor>
</comment>
<feature type="active site" evidence="10 11">
    <location>
        <position position="155"/>
    </location>
</feature>
<dbReference type="GO" id="GO:0015977">
    <property type="term" value="P:carbon fixation"/>
    <property type="evidence" value="ECO:0007669"/>
    <property type="project" value="UniProtKB-UniRule"/>
</dbReference>
<evidence type="ECO:0000313" key="13">
    <source>
        <dbReference type="EMBL" id="SDJ77961.1"/>
    </source>
</evidence>
<evidence type="ECO:0000256" key="1">
    <source>
        <dbReference type="ARBA" id="ARBA00001946"/>
    </source>
</evidence>
<comment type="catalytic activity">
    <reaction evidence="9 10">
        <text>oxaloacetate + phosphate = phosphoenolpyruvate + hydrogencarbonate</text>
        <dbReference type="Rhea" id="RHEA:28370"/>
        <dbReference type="ChEBI" id="CHEBI:16452"/>
        <dbReference type="ChEBI" id="CHEBI:17544"/>
        <dbReference type="ChEBI" id="CHEBI:43474"/>
        <dbReference type="ChEBI" id="CHEBI:58702"/>
        <dbReference type="EC" id="4.1.1.31"/>
    </reaction>
</comment>
<evidence type="ECO:0000256" key="5">
    <source>
        <dbReference type="ARBA" id="ARBA00022419"/>
    </source>
</evidence>
<evidence type="ECO:0000256" key="9">
    <source>
        <dbReference type="ARBA" id="ARBA00048995"/>
    </source>
</evidence>
<dbReference type="GO" id="GO:0008964">
    <property type="term" value="F:phosphoenolpyruvate carboxylase activity"/>
    <property type="evidence" value="ECO:0007669"/>
    <property type="project" value="UniProtKB-UniRule"/>
</dbReference>
<dbReference type="GO" id="GO:0000287">
    <property type="term" value="F:magnesium ion binding"/>
    <property type="evidence" value="ECO:0007669"/>
    <property type="project" value="UniProtKB-UniRule"/>
</dbReference>
<sequence length="912" mass="101562">MNGETILGVVILAQSNSAPETGERNPQSNEGIRFLGRILGRVLHAQEGGLAFDTVENIRLASIEYHRTGDENAYAKLQRTIAGLSEERTLQVLRAFTYFLHLLNMAQDQETLAEGRNAESQLDTVLKAVRDAGYTEEQILKFFREALVSPILTAHPTEIRRQSTMRSEFSIVRLLDERSRARAVGMEHAEIDRAIEREIATLWQTHLLRRTKLTVNDEIKNGLAYFDHTFFQAVPKILESTREALEFRPGEPVPPFLRIGSWIGGDRDGNPFVTDEVLRNVFRMQAGHVLTHYLNEVDMLSRELSISTRVVKVNDAVLALSDASPDDNPHREDEPYKRVMIGVFARLAATLKELDPDAQLPRPALPAAAYDGTDELLDVLDAVDASLRANQAAIIADGRLLSLRRKIRSFGFHLSSVDLRQNSSVHEATVAELFEAIAPGTDYRNLDEDARIVLLRGELNSPRSLIRPFWNYSEATETELRIFRAAQEIIARFGPKAITTSIISNAQSVSDVLEVCVLLKQVGLMDLDGQCSISVVPLFETIADLQMGPQIVANLLDLPEYARVLDSQSGTQEIMLGYSDSNKDGGFVTSGWELYKAERELVKLFKARALRMRLFHGRGGSVGRGGGPAREAIVAQPPGAVDGQIRLTEQGEVISSRYSHSESGYAHLETLVSATIEASLLPGEDLATEESAAIMETLSENAFHAYRDLVFNTEGFQDFFWSSTIINEIAELNIGSRPASRSATREIRSLRAIPWVFSWAQCRLMLPGWYGFGTAIQQWIAANGDGAGEELARLYREWPFFHSMVEKVTSVIRKSDLSIAAHYAELVEDEALRERIFTRISDEWNATVAALEILTGEQLEEELSDRTPYLDPLNHIQVALLKKSRGQEVSARLQRGLLLSINGVASGLRNTG</sequence>
<evidence type="ECO:0000256" key="3">
    <source>
        <dbReference type="ARBA" id="ARBA00008346"/>
    </source>
</evidence>
<organism evidence="13 14">
    <name type="scientific">Aliiruegeria lutimaris</name>
    <dbReference type="NCBI Taxonomy" id="571298"/>
    <lineage>
        <taxon>Bacteria</taxon>
        <taxon>Pseudomonadati</taxon>
        <taxon>Pseudomonadota</taxon>
        <taxon>Alphaproteobacteria</taxon>
        <taxon>Rhodobacterales</taxon>
        <taxon>Roseobacteraceae</taxon>
        <taxon>Aliiruegeria</taxon>
    </lineage>
</organism>
<dbReference type="InterPro" id="IPR015813">
    <property type="entry name" value="Pyrv/PenolPyrv_kinase-like_dom"/>
</dbReference>
<dbReference type="PANTHER" id="PTHR30523:SF6">
    <property type="entry name" value="PHOSPHOENOLPYRUVATE CARBOXYLASE"/>
    <property type="match status" value="1"/>
</dbReference>
<evidence type="ECO:0000256" key="7">
    <source>
        <dbReference type="ARBA" id="ARBA00023239"/>
    </source>
</evidence>
<keyword evidence="8 10" id="KW-0120">Carbon dioxide fixation</keyword>
<dbReference type="EC" id="4.1.1.31" evidence="4 10"/>
<dbReference type="NCBIfam" id="NF000584">
    <property type="entry name" value="PRK00009.1"/>
    <property type="match status" value="1"/>
</dbReference>
<dbReference type="InterPro" id="IPR021135">
    <property type="entry name" value="PEP_COase"/>
</dbReference>
<feature type="active site" evidence="10 12">
    <location>
        <position position="583"/>
    </location>
</feature>
<keyword evidence="13" id="KW-0670">Pyruvate</keyword>
<dbReference type="PRINTS" id="PR00150">
    <property type="entry name" value="PEPCARBXLASE"/>
</dbReference>
<gene>
    <name evidence="10" type="primary">ppc</name>
    <name evidence="13" type="ORF">SAMN04488026_10249</name>
</gene>
<dbReference type="EMBL" id="FNEK01000024">
    <property type="protein sequence ID" value="SDJ77961.1"/>
    <property type="molecule type" value="Genomic_DNA"/>
</dbReference>
<keyword evidence="6 10" id="KW-0460">Magnesium</keyword>
<dbReference type="InterPro" id="IPR022805">
    <property type="entry name" value="PEP_COase_bac/pln-type"/>
</dbReference>
<dbReference type="PROSITE" id="PS00393">
    <property type="entry name" value="PEPCASE_2"/>
    <property type="match status" value="1"/>
</dbReference>
<comment type="function">
    <text evidence="2 10">Forms oxaloacetate, a four-carbon dicarboxylic acid source for the tricarboxylic acid cycle.</text>
</comment>
<dbReference type="GO" id="GO:0005829">
    <property type="term" value="C:cytosol"/>
    <property type="evidence" value="ECO:0007669"/>
    <property type="project" value="TreeGrafter"/>
</dbReference>
<comment type="similarity">
    <text evidence="3 10">Belongs to the PEPCase type 1 family.</text>
</comment>
<dbReference type="OrthoDB" id="9768133at2"/>
<dbReference type="AlphaFoldDB" id="A0A1G8WIB7"/>
<reference evidence="13 14" key="1">
    <citation type="submission" date="2016-10" db="EMBL/GenBank/DDBJ databases">
        <authorList>
            <person name="de Groot N.N."/>
        </authorList>
    </citation>
    <scope>NUCLEOTIDE SEQUENCE [LARGE SCALE GENOMIC DNA]</scope>
    <source>
        <strain evidence="13 14">DSM 25294</strain>
    </source>
</reference>
<dbReference type="Proteomes" id="UP000199382">
    <property type="component" value="Unassembled WGS sequence"/>
</dbReference>
<dbReference type="InterPro" id="IPR033129">
    <property type="entry name" value="PEPCASE_His_AS"/>
</dbReference>
<evidence type="ECO:0000256" key="11">
    <source>
        <dbReference type="PROSITE-ProRule" id="PRU10111"/>
    </source>
</evidence>
<comment type="subunit">
    <text evidence="10">Homotetramer.</text>
</comment>
<evidence type="ECO:0000256" key="8">
    <source>
        <dbReference type="ARBA" id="ARBA00023300"/>
    </source>
</evidence>
<name>A0A1G8WIB7_9RHOB</name>
<dbReference type="InterPro" id="IPR018129">
    <property type="entry name" value="PEP_COase_Lys_AS"/>
</dbReference>
<accession>A0A1G8WIB7</accession>
<dbReference type="GO" id="GO:0006107">
    <property type="term" value="P:oxaloacetate metabolic process"/>
    <property type="evidence" value="ECO:0007669"/>
    <property type="project" value="UniProtKB-UniRule"/>
</dbReference>
<dbReference type="Pfam" id="PF00311">
    <property type="entry name" value="PEPcase"/>
    <property type="match status" value="1"/>
</dbReference>
<evidence type="ECO:0000256" key="4">
    <source>
        <dbReference type="ARBA" id="ARBA00012305"/>
    </source>
</evidence>
<evidence type="ECO:0000256" key="2">
    <source>
        <dbReference type="ARBA" id="ARBA00003670"/>
    </source>
</evidence>
<dbReference type="Gene3D" id="1.20.1440.90">
    <property type="entry name" value="Phosphoenolpyruvate/pyruvate domain"/>
    <property type="match status" value="1"/>
</dbReference>